<dbReference type="GO" id="GO:0009279">
    <property type="term" value="C:cell outer membrane"/>
    <property type="evidence" value="ECO:0007669"/>
    <property type="project" value="TreeGrafter"/>
</dbReference>
<accession>A0A376U3K6</accession>
<dbReference type="Pfam" id="PF13953">
    <property type="entry name" value="PapC_C"/>
    <property type="match status" value="1"/>
</dbReference>
<dbReference type="Proteomes" id="UP000254079">
    <property type="component" value="Unassembled WGS sequence"/>
</dbReference>
<proteinExistence type="predicted"/>
<dbReference type="InterPro" id="IPR042186">
    <property type="entry name" value="FimD_plug_dom"/>
</dbReference>
<dbReference type="AlphaFoldDB" id="A0A376U3K6"/>
<reference evidence="2 3" key="1">
    <citation type="submission" date="2018-06" db="EMBL/GenBank/DDBJ databases">
        <authorList>
            <consortium name="Pathogen Informatics"/>
            <person name="Doyle S."/>
        </authorList>
    </citation>
    <scope>NUCLEOTIDE SEQUENCE [LARGE SCALE GENOMIC DNA]</scope>
    <source>
        <strain evidence="2 3">NCTC8622</strain>
    </source>
</reference>
<feature type="domain" description="PapC-like C-terminal" evidence="1">
    <location>
        <begin position="216"/>
        <end position="280"/>
    </location>
</feature>
<evidence type="ECO:0000313" key="3">
    <source>
        <dbReference type="Proteomes" id="UP000254079"/>
    </source>
</evidence>
<gene>
    <name evidence="2" type="primary">htrE_2</name>
    <name evidence="2" type="ORF">NCTC8622_02623</name>
</gene>
<dbReference type="PANTHER" id="PTHR30451">
    <property type="entry name" value="OUTER MEMBRANE USHER PROTEIN"/>
    <property type="match status" value="1"/>
</dbReference>
<dbReference type="InterPro" id="IPR000015">
    <property type="entry name" value="Fimb_usher"/>
</dbReference>
<dbReference type="EMBL" id="UGCP01000002">
    <property type="protein sequence ID" value="STI83593.1"/>
    <property type="molecule type" value="Genomic_DNA"/>
</dbReference>
<dbReference type="PANTHER" id="PTHR30451:SF3">
    <property type="entry name" value="OUTER MEMBRANE USHER PROTEIN HTRE-RELATED"/>
    <property type="match status" value="1"/>
</dbReference>
<evidence type="ECO:0000259" key="1">
    <source>
        <dbReference type="Pfam" id="PF13953"/>
    </source>
</evidence>
<dbReference type="Pfam" id="PF00577">
    <property type="entry name" value="Usher"/>
    <property type="match status" value="1"/>
</dbReference>
<dbReference type="InterPro" id="IPR025949">
    <property type="entry name" value="PapC-like_C"/>
</dbReference>
<dbReference type="Gene3D" id="2.60.40.2610">
    <property type="entry name" value="Outer membrane usher protein FimD, plug domain"/>
    <property type="match status" value="1"/>
</dbReference>
<protein>
    <submittedName>
        <fullName evidence="2">Outer membrane usher protein</fullName>
    </submittedName>
</protein>
<dbReference type="GO" id="GO:0015473">
    <property type="term" value="F:fimbrial usher porin activity"/>
    <property type="evidence" value="ECO:0007669"/>
    <property type="project" value="InterPro"/>
</dbReference>
<evidence type="ECO:0000313" key="2">
    <source>
        <dbReference type="EMBL" id="STI83593.1"/>
    </source>
</evidence>
<name>A0A376U3K6_ECOLX</name>
<organism evidence="2 3">
    <name type="scientific">Escherichia coli</name>
    <dbReference type="NCBI Taxonomy" id="562"/>
    <lineage>
        <taxon>Bacteria</taxon>
        <taxon>Pseudomonadati</taxon>
        <taxon>Pseudomonadota</taxon>
        <taxon>Gammaproteobacteria</taxon>
        <taxon>Enterobacterales</taxon>
        <taxon>Enterobacteriaceae</taxon>
        <taxon>Escherichia</taxon>
    </lineage>
</organism>
<sequence>MKTATLTIAFISVSPFLLKNYLALNNGTSGFQSIDTQMSSDFKGNNQLNVSSSGYSDNARVSYSVNTGYTMNKASKDLSYVGGYASYESPWGSLAGSVSANSDNSRQVSLSTDGGFVLHSGGLTFSNDSFSDSDTLAVVQAPGAQGARINYGNSTIDRWGYGVTSALSPYHENRIALDINDLENDVELKSTSAVAVPRQGSVVFADFETVQGQSAIMNITRSDGKNIPFAADIYDEQGNVIGNVGQGGQAFVRGIEQQGNISIKWLEESKPVSCLAHYQQSSEAEK</sequence>
<dbReference type="InterPro" id="IPR043142">
    <property type="entry name" value="PapC-like_C_sf"/>
</dbReference>
<dbReference type="GO" id="GO:0009297">
    <property type="term" value="P:pilus assembly"/>
    <property type="evidence" value="ECO:0007669"/>
    <property type="project" value="InterPro"/>
</dbReference>
<dbReference type="Gene3D" id="2.60.40.2070">
    <property type="match status" value="1"/>
</dbReference>